<dbReference type="PROSITE" id="PS50003">
    <property type="entry name" value="PH_DOMAIN"/>
    <property type="match status" value="1"/>
</dbReference>
<name>A0A914E619_9BILA</name>
<dbReference type="InterPro" id="IPR011993">
    <property type="entry name" value="PH-like_dom_sf"/>
</dbReference>
<dbReference type="SMART" id="SM00233">
    <property type="entry name" value="PH"/>
    <property type="match status" value="1"/>
</dbReference>
<evidence type="ECO:0000313" key="6">
    <source>
        <dbReference type="WBParaSite" id="ACRNAN_scaffold594.g30818.t2"/>
    </source>
</evidence>
<dbReference type="Pfam" id="PF00616">
    <property type="entry name" value="RasGAP"/>
    <property type="match status" value="1"/>
</dbReference>
<dbReference type="Proteomes" id="UP000887540">
    <property type="component" value="Unplaced"/>
</dbReference>
<dbReference type="InterPro" id="IPR039360">
    <property type="entry name" value="Ras_GTPase"/>
</dbReference>
<dbReference type="Pfam" id="PF00169">
    <property type="entry name" value="PH"/>
    <property type="match status" value="1"/>
</dbReference>
<dbReference type="PROSITE" id="PS50018">
    <property type="entry name" value="RAS_GTPASE_ACTIV_2"/>
    <property type="match status" value="1"/>
</dbReference>
<keyword evidence="5" id="KW-1185">Reference proteome</keyword>
<reference evidence="6" key="1">
    <citation type="submission" date="2022-11" db="UniProtKB">
        <authorList>
            <consortium name="WormBaseParasite"/>
        </authorList>
    </citation>
    <scope>IDENTIFICATION</scope>
</reference>
<dbReference type="PROSITE" id="PS00509">
    <property type="entry name" value="RAS_GTPASE_ACTIV_1"/>
    <property type="match status" value="1"/>
</dbReference>
<evidence type="ECO:0000256" key="2">
    <source>
        <dbReference type="SAM" id="MobiDB-lite"/>
    </source>
</evidence>
<dbReference type="SUPFAM" id="SSF50729">
    <property type="entry name" value="PH domain-like"/>
    <property type="match status" value="1"/>
</dbReference>
<dbReference type="AlphaFoldDB" id="A0A914E619"/>
<dbReference type="Gene3D" id="1.10.506.10">
    <property type="entry name" value="GTPase Activation - p120gap, domain 1"/>
    <property type="match status" value="2"/>
</dbReference>
<dbReference type="InterPro" id="IPR023152">
    <property type="entry name" value="RasGAP_CS"/>
</dbReference>
<dbReference type="PANTHER" id="PTHR10194:SF148">
    <property type="entry name" value="GTPASE-ACTIVATING PROTEIN"/>
    <property type="match status" value="1"/>
</dbReference>
<accession>A0A914E619</accession>
<dbReference type="SUPFAM" id="SSF48350">
    <property type="entry name" value="GTPase activation domain, GAP"/>
    <property type="match status" value="1"/>
</dbReference>
<dbReference type="SMART" id="SM00323">
    <property type="entry name" value="RasGAP"/>
    <property type="match status" value="1"/>
</dbReference>
<evidence type="ECO:0000259" key="4">
    <source>
        <dbReference type="PROSITE" id="PS50018"/>
    </source>
</evidence>
<dbReference type="Gene3D" id="2.30.29.30">
    <property type="entry name" value="Pleckstrin-homology domain (PH domain)/Phosphotyrosine-binding domain (PTB)"/>
    <property type="match status" value="1"/>
</dbReference>
<evidence type="ECO:0000259" key="3">
    <source>
        <dbReference type="PROSITE" id="PS50003"/>
    </source>
</evidence>
<dbReference type="GO" id="GO:0005096">
    <property type="term" value="F:GTPase activator activity"/>
    <property type="evidence" value="ECO:0007669"/>
    <property type="project" value="UniProtKB-KW"/>
</dbReference>
<organism evidence="5 6">
    <name type="scientific">Acrobeloides nanus</name>
    <dbReference type="NCBI Taxonomy" id="290746"/>
    <lineage>
        <taxon>Eukaryota</taxon>
        <taxon>Metazoa</taxon>
        <taxon>Ecdysozoa</taxon>
        <taxon>Nematoda</taxon>
        <taxon>Chromadorea</taxon>
        <taxon>Rhabditida</taxon>
        <taxon>Tylenchina</taxon>
        <taxon>Cephalobomorpha</taxon>
        <taxon>Cephaloboidea</taxon>
        <taxon>Cephalobidae</taxon>
        <taxon>Acrobeloides</taxon>
    </lineage>
</organism>
<evidence type="ECO:0000313" key="5">
    <source>
        <dbReference type="Proteomes" id="UP000887540"/>
    </source>
</evidence>
<dbReference type="InterPro" id="IPR008936">
    <property type="entry name" value="Rho_GTPase_activation_prot"/>
</dbReference>
<dbReference type="CDD" id="cd05128">
    <property type="entry name" value="RasGAP_GAP1_like"/>
    <property type="match status" value="1"/>
</dbReference>
<keyword evidence="1" id="KW-0343">GTPase activation</keyword>
<evidence type="ECO:0000256" key="1">
    <source>
        <dbReference type="ARBA" id="ARBA00022468"/>
    </source>
</evidence>
<sequence length="570" mass="65820">MCESRASTSTSLTKTSISSSRNSEKVGEMRLRIWHSIDQILPLVHYQPLYSNLMNSLNMQPQSASLTSLLQCLPIELENLAKPLMRIYFHSNQIRAFFRNICSQYVSSCHDVNTLFRSQSMTSKVLHEFMMFVGHPYLVLSLKPLIDLICVERKCCEIDPAKLKPGDSLEQNMRNLMVYAELAFSQVVGSRSRCPQVLREIFADLRDVVSQFYPRRIEVSRLALSSFLIMRFFAPAILNPKLFDRKRAPPNVSTFQDGDVQRTLILISKILQRLANCVVSTHPLTQKEEWLTPVLTRFSDDHHKSAMIEFLDSVSASGGELSPISKDAGFLKEGIMVERRSGPEKRRSIKNFIHQKRRYVMLTEKELTWQKVKESSGEMATKRAFPLDEITSVNVLTDAKNAFRVSTQTGEVHFQASSPAEMNEWMILIQKQQRRHIMVKNRPSGSDLVELVDIDIELELETIHCILMENRDTLVKWLAALNGDENTPRFPEELLKNLRTNEEHRLLMETLRKSIKQTLDSIDQIEGVHKIALNSHQTKNFQPQKDERPLTDNENYLLMRGERKRRKQFN</sequence>
<dbReference type="PANTHER" id="PTHR10194">
    <property type="entry name" value="RAS GTPASE-ACTIVATING PROTEINS"/>
    <property type="match status" value="1"/>
</dbReference>
<dbReference type="InterPro" id="IPR001936">
    <property type="entry name" value="RasGAP_dom"/>
</dbReference>
<feature type="domain" description="PH" evidence="3">
    <location>
        <begin position="329"/>
        <end position="434"/>
    </location>
</feature>
<feature type="domain" description="Ras-GAP" evidence="4">
    <location>
        <begin position="76"/>
        <end position="276"/>
    </location>
</feature>
<protein>
    <submittedName>
        <fullName evidence="6">Ras GTPase-activating protein</fullName>
    </submittedName>
</protein>
<proteinExistence type="predicted"/>
<feature type="region of interest" description="Disordered" evidence="2">
    <location>
        <begin position="1"/>
        <end position="21"/>
    </location>
</feature>
<dbReference type="WBParaSite" id="ACRNAN_scaffold594.g30818.t2">
    <property type="protein sequence ID" value="ACRNAN_scaffold594.g30818.t2"/>
    <property type="gene ID" value="ACRNAN_scaffold594.g30818"/>
</dbReference>
<dbReference type="InterPro" id="IPR001849">
    <property type="entry name" value="PH_domain"/>
</dbReference>